<dbReference type="OrthoDB" id="964423at2"/>
<dbReference type="PANTHER" id="PTHR33055">
    <property type="entry name" value="TRANSPOSASE FOR INSERTION SEQUENCE ELEMENT IS1111A"/>
    <property type="match status" value="1"/>
</dbReference>
<dbReference type="Pfam" id="PF02371">
    <property type="entry name" value="Transposase_20"/>
    <property type="match status" value="1"/>
</dbReference>
<sequence length="330" mass="37801">METYNVVLGVDVSKKTLDISCAERLLHIKIDYQGKGFAQFTSWCKTNGIDLSKTLVIMESTGGYEHRFRQFCESVGLAYKVVSGLEIKNAVGIKRGKNDKDDSFRIGQYGEDRIKRIKPSNPLNYIYLKVKHLLAFRKRLIREAAGYQASVGERKHMYDPDKQDVIIDISTKKMSGNEAYIKQVETELIALLKADGSIWFNYQILLSIKGIGRVNAWMTIAYTENFTLFSDPRKYGVYAGVIPFGNRSGTSLKGKDRVSHIANKEIKSELNQAAKTAIQWDKEIKEYAERKLKNKNYVLVLNNVKFKLILRMFSLVKRGEMYVENYKRSA</sequence>
<dbReference type="InterPro" id="IPR003346">
    <property type="entry name" value="Transposase_20"/>
</dbReference>
<organism evidence="3 4">
    <name type="scientific">Mucilaginibacter paludis DSM 18603</name>
    <dbReference type="NCBI Taxonomy" id="714943"/>
    <lineage>
        <taxon>Bacteria</taxon>
        <taxon>Pseudomonadati</taxon>
        <taxon>Bacteroidota</taxon>
        <taxon>Sphingobacteriia</taxon>
        <taxon>Sphingobacteriales</taxon>
        <taxon>Sphingobacteriaceae</taxon>
        <taxon>Mucilaginibacter</taxon>
    </lineage>
</organism>
<proteinExistence type="predicted"/>
<gene>
    <name evidence="3" type="ORF">Mucpa_4718</name>
</gene>
<name>H1Y0R3_9SPHI</name>
<dbReference type="AlphaFoldDB" id="H1Y0R3"/>
<dbReference type="HOGENOM" id="CLU_036902_5_0_10"/>
<dbReference type="InterPro" id="IPR047650">
    <property type="entry name" value="Transpos_IS110"/>
</dbReference>
<dbReference type="GO" id="GO:0003677">
    <property type="term" value="F:DNA binding"/>
    <property type="evidence" value="ECO:0007669"/>
    <property type="project" value="InterPro"/>
</dbReference>
<dbReference type="RefSeq" id="WP_008509722.1">
    <property type="nucleotide sequence ID" value="NZ_CM001403.1"/>
</dbReference>
<protein>
    <submittedName>
        <fullName evidence="3">Transposase</fullName>
    </submittedName>
</protein>
<evidence type="ECO:0000313" key="4">
    <source>
        <dbReference type="Proteomes" id="UP000002774"/>
    </source>
</evidence>
<dbReference type="EMBL" id="CM001403">
    <property type="protein sequence ID" value="EHQ28803.1"/>
    <property type="molecule type" value="Genomic_DNA"/>
</dbReference>
<feature type="domain" description="Transposase IS116/IS110/IS902 C-terminal" evidence="2">
    <location>
        <begin position="203"/>
        <end position="288"/>
    </location>
</feature>
<dbReference type="PANTHER" id="PTHR33055:SF3">
    <property type="entry name" value="PUTATIVE TRANSPOSASE FOR IS117-RELATED"/>
    <property type="match status" value="1"/>
</dbReference>
<reference evidence="3" key="1">
    <citation type="submission" date="2011-09" db="EMBL/GenBank/DDBJ databases">
        <title>The permanent draft genome of Mucilaginibacter paludis DSM 18603.</title>
        <authorList>
            <consortium name="US DOE Joint Genome Institute (JGI-PGF)"/>
            <person name="Lucas S."/>
            <person name="Han J."/>
            <person name="Lapidus A."/>
            <person name="Bruce D."/>
            <person name="Goodwin L."/>
            <person name="Pitluck S."/>
            <person name="Peters L."/>
            <person name="Kyrpides N."/>
            <person name="Mavromatis K."/>
            <person name="Ivanova N."/>
            <person name="Mikhailova N."/>
            <person name="Held B."/>
            <person name="Detter J.C."/>
            <person name="Tapia R."/>
            <person name="Han C."/>
            <person name="Land M."/>
            <person name="Hauser L."/>
            <person name="Markowitz V."/>
            <person name="Cheng J.-F."/>
            <person name="Hugenholtz P."/>
            <person name="Woyke T."/>
            <person name="Wu D."/>
            <person name="Tindall B."/>
            <person name="Brambilla E."/>
            <person name="Klenk H.-P."/>
            <person name="Eisen J.A."/>
        </authorList>
    </citation>
    <scope>NUCLEOTIDE SEQUENCE [LARGE SCALE GENOMIC DNA]</scope>
    <source>
        <strain evidence="3">DSM 18603</strain>
    </source>
</reference>
<feature type="domain" description="Transposase IS110-like N-terminal" evidence="1">
    <location>
        <begin position="8"/>
        <end position="144"/>
    </location>
</feature>
<dbReference type="Pfam" id="PF01548">
    <property type="entry name" value="DEDD_Tnp_IS110"/>
    <property type="match status" value="1"/>
</dbReference>
<dbReference type="Proteomes" id="UP000002774">
    <property type="component" value="Chromosome"/>
</dbReference>
<dbReference type="GO" id="GO:0006313">
    <property type="term" value="P:DNA transposition"/>
    <property type="evidence" value="ECO:0007669"/>
    <property type="project" value="InterPro"/>
</dbReference>
<dbReference type="InterPro" id="IPR002525">
    <property type="entry name" value="Transp_IS110-like_N"/>
</dbReference>
<dbReference type="STRING" id="714943.Mucpa_4718"/>
<accession>H1Y0R3</accession>
<evidence type="ECO:0000259" key="1">
    <source>
        <dbReference type="Pfam" id="PF01548"/>
    </source>
</evidence>
<keyword evidence="4" id="KW-1185">Reference proteome</keyword>
<dbReference type="GO" id="GO:0004803">
    <property type="term" value="F:transposase activity"/>
    <property type="evidence" value="ECO:0007669"/>
    <property type="project" value="InterPro"/>
</dbReference>
<dbReference type="eggNOG" id="COG3547">
    <property type="taxonomic scope" value="Bacteria"/>
</dbReference>
<evidence type="ECO:0000259" key="2">
    <source>
        <dbReference type="Pfam" id="PF02371"/>
    </source>
</evidence>
<evidence type="ECO:0000313" key="3">
    <source>
        <dbReference type="EMBL" id="EHQ28803.1"/>
    </source>
</evidence>